<sequence>MAPFVVPASAGIGPGYRIGTEQAKKILLNESTPGIAIERIHLVSEGTVTSSSGKLDPDENGIIQVGSLIQGDIQCLLVIDLSMDNEAIGSEIYQLSCERWAPLDEQGERISKWRGIELRLVAWCSQRRDGSAQLRDLSASAGAQLSIGDAKRLLDAFRQRSFRWWAIPGFRFPPWIGLGPCIAGRHKLEWKR</sequence>
<dbReference type="EMBL" id="CP036525">
    <property type="protein sequence ID" value="QDT07274.1"/>
    <property type="molecule type" value="Genomic_DNA"/>
</dbReference>
<dbReference type="KEGG" id="rlc:K227x_57010"/>
<proteinExistence type="predicted"/>
<keyword evidence="2" id="KW-1185">Reference proteome</keyword>
<evidence type="ECO:0000313" key="2">
    <source>
        <dbReference type="Proteomes" id="UP000318538"/>
    </source>
</evidence>
<gene>
    <name evidence="1" type="ORF">K227x_57010</name>
</gene>
<protein>
    <submittedName>
        <fullName evidence="1">Uncharacterized protein</fullName>
    </submittedName>
</protein>
<accession>A0A517NJG4</accession>
<name>A0A517NJG4_9BACT</name>
<dbReference type="Proteomes" id="UP000318538">
    <property type="component" value="Chromosome"/>
</dbReference>
<dbReference type="AlphaFoldDB" id="A0A517NJG4"/>
<reference evidence="1 2" key="1">
    <citation type="submission" date="2019-02" db="EMBL/GenBank/DDBJ databases">
        <title>Deep-cultivation of Planctomycetes and their phenomic and genomic characterization uncovers novel biology.</title>
        <authorList>
            <person name="Wiegand S."/>
            <person name="Jogler M."/>
            <person name="Boedeker C."/>
            <person name="Pinto D."/>
            <person name="Vollmers J."/>
            <person name="Rivas-Marin E."/>
            <person name="Kohn T."/>
            <person name="Peeters S.H."/>
            <person name="Heuer A."/>
            <person name="Rast P."/>
            <person name="Oberbeckmann S."/>
            <person name="Bunk B."/>
            <person name="Jeske O."/>
            <person name="Meyerdierks A."/>
            <person name="Storesund J.E."/>
            <person name="Kallscheuer N."/>
            <person name="Luecker S."/>
            <person name="Lage O.M."/>
            <person name="Pohl T."/>
            <person name="Merkel B.J."/>
            <person name="Hornburger P."/>
            <person name="Mueller R.-W."/>
            <person name="Bruemmer F."/>
            <person name="Labrenz M."/>
            <person name="Spormann A.M."/>
            <person name="Op den Camp H."/>
            <person name="Overmann J."/>
            <person name="Amann R."/>
            <person name="Jetten M.S.M."/>
            <person name="Mascher T."/>
            <person name="Medema M.H."/>
            <person name="Devos D.P."/>
            <person name="Kaster A.-K."/>
            <person name="Ovreas L."/>
            <person name="Rohde M."/>
            <person name="Galperin M.Y."/>
            <person name="Jogler C."/>
        </authorList>
    </citation>
    <scope>NUCLEOTIDE SEQUENCE [LARGE SCALE GENOMIC DNA]</scope>
    <source>
        <strain evidence="1 2">K22_7</strain>
    </source>
</reference>
<evidence type="ECO:0000313" key="1">
    <source>
        <dbReference type="EMBL" id="QDT07274.1"/>
    </source>
</evidence>
<organism evidence="1 2">
    <name type="scientific">Rubripirellula lacrimiformis</name>
    <dbReference type="NCBI Taxonomy" id="1930273"/>
    <lineage>
        <taxon>Bacteria</taxon>
        <taxon>Pseudomonadati</taxon>
        <taxon>Planctomycetota</taxon>
        <taxon>Planctomycetia</taxon>
        <taxon>Pirellulales</taxon>
        <taxon>Pirellulaceae</taxon>
        <taxon>Rubripirellula</taxon>
    </lineage>
</organism>